<dbReference type="InterPro" id="IPR015866">
    <property type="entry name" value="Ser-tRNA-synth_1_N"/>
</dbReference>
<feature type="coiled-coil region" evidence="15">
    <location>
        <begin position="31"/>
        <end position="79"/>
    </location>
</feature>
<dbReference type="GO" id="GO:0016260">
    <property type="term" value="P:selenocysteine biosynthetic process"/>
    <property type="evidence" value="ECO:0007669"/>
    <property type="project" value="UniProtKB-UniRule"/>
</dbReference>
<protein>
    <recommendedName>
        <fullName evidence="12">Serine--tRNA ligase</fullName>
        <ecNumber evidence="12">6.1.1.11</ecNumber>
    </recommendedName>
    <alternativeName>
        <fullName evidence="12">Seryl-tRNA synthetase</fullName>
        <shortName evidence="12">SerRS</shortName>
    </alternativeName>
    <alternativeName>
        <fullName evidence="12">Seryl-tRNA(Ser/Sec) synthetase</fullName>
    </alternativeName>
</protein>
<feature type="binding site" evidence="12 14">
    <location>
        <begin position="350"/>
        <end position="353"/>
    </location>
    <ligand>
        <name>ATP</name>
        <dbReference type="ChEBI" id="CHEBI:30616"/>
    </ligand>
</feature>
<dbReference type="GO" id="GO:0004828">
    <property type="term" value="F:serine-tRNA ligase activity"/>
    <property type="evidence" value="ECO:0007669"/>
    <property type="project" value="UniProtKB-UniRule"/>
</dbReference>
<evidence type="ECO:0000256" key="3">
    <source>
        <dbReference type="ARBA" id="ARBA00010728"/>
    </source>
</evidence>
<feature type="binding site" evidence="12 14">
    <location>
        <begin position="263"/>
        <end position="265"/>
    </location>
    <ligand>
        <name>ATP</name>
        <dbReference type="ChEBI" id="CHEBI:30616"/>
    </ligand>
</feature>
<feature type="binding site" evidence="12">
    <location>
        <begin position="232"/>
        <end position="234"/>
    </location>
    <ligand>
        <name>L-serine</name>
        <dbReference type="ChEBI" id="CHEBI:33384"/>
    </ligand>
</feature>
<keyword evidence="4 12" id="KW-0963">Cytoplasm</keyword>
<keyword evidence="15" id="KW-0175">Coiled coil</keyword>
<comment type="catalytic activity">
    <reaction evidence="11 12">
        <text>tRNA(Ser) + L-serine + ATP = L-seryl-tRNA(Ser) + AMP + diphosphate + H(+)</text>
        <dbReference type="Rhea" id="RHEA:12292"/>
        <dbReference type="Rhea" id="RHEA-COMP:9669"/>
        <dbReference type="Rhea" id="RHEA-COMP:9703"/>
        <dbReference type="ChEBI" id="CHEBI:15378"/>
        <dbReference type="ChEBI" id="CHEBI:30616"/>
        <dbReference type="ChEBI" id="CHEBI:33019"/>
        <dbReference type="ChEBI" id="CHEBI:33384"/>
        <dbReference type="ChEBI" id="CHEBI:78442"/>
        <dbReference type="ChEBI" id="CHEBI:78533"/>
        <dbReference type="ChEBI" id="CHEBI:456215"/>
        <dbReference type="EC" id="6.1.1.11"/>
    </reaction>
</comment>
<dbReference type="GO" id="GO:0006434">
    <property type="term" value="P:seryl-tRNA aminoacylation"/>
    <property type="evidence" value="ECO:0007669"/>
    <property type="project" value="UniProtKB-UniRule"/>
</dbReference>
<dbReference type="InterPro" id="IPR045864">
    <property type="entry name" value="aa-tRNA-synth_II/BPL/LPL"/>
</dbReference>
<dbReference type="Proteomes" id="UP000016057">
    <property type="component" value="Unassembled WGS sequence"/>
</dbReference>
<dbReference type="EMBL" id="AMYT01000019">
    <property type="protein sequence ID" value="EKU27114.1"/>
    <property type="molecule type" value="Genomic_DNA"/>
</dbReference>
<dbReference type="eggNOG" id="COG0172">
    <property type="taxonomic scope" value="Bacteria"/>
</dbReference>
<keyword evidence="5 12" id="KW-0436">Ligase</keyword>
<dbReference type="InterPro" id="IPR042103">
    <property type="entry name" value="SerRS_1_N_sf"/>
</dbReference>
<dbReference type="NCBIfam" id="TIGR00414">
    <property type="entry name" value="serS"/>
    <property type="match status" value="1"/>
</dbReference>
<feature type="binding site" evidence="12">
    <location>
        <position position="385"/>
    </location>
    <ligand>
        <name>L-serine</name>
        <dbReference type="ChEBI" id="CHEBI:33384"/>
    </ligand>
</feature>
<evidence type="ECO:0000256" key="8">
    <source>
        <dbReference type="ARBA" id="ARBA00022917"/>
    </source>
</evidence>
<comment type="pathway">
    <text evidence="2 12">Aminoacyl-tRNA biosynthesis; selenocysteinyl-tRNA(Sec) biosynthesis; L-seryl-tRNA(Sec) from L-serine and tRNA(Sec): step 1/1.</text>
</comment>
<evidence type="ECO:0000256" key="2">
    <source>
        <dbReference type="ARBA" id="ARBA00005045"/>
    </source>
</evidence>
<evidence type="ECO:0000256" key="4">
    <source>
        <dbReference type="ARBA" id="ARBA00022490"/>
    </source>
</evidence>
<dbReference type="PANTHER" id="PTHR43697">
    <property type="entry name" value="SERYL-TRNA SYNTHETASE"/>
    <property type="match status" value="1"/>
</dbReference>
<accession>K8Z801</accession>
<proteinExistence type="inferred from homology"/>
<dbReference type="InterPro" id="IPR002314">
    <property type="entry name" value="aa-tRNA-synt_IIb"/>
</dbReference>
<evidence type="ECO:0000256" key="1">
    <source>
        <dbReference type="ARBA" id="ARBA00004496"/>
    </source>
</evidence>
<feature type="binding site" evidence="13">
    <location>
        <position position="232"/>
    </location>
    <ligand>
        <name>L-serine</name>
        <dbReference type="ChEBI" id="CHEBI:33384"/>
    </ligand>
</feature>
<sequence length="425" mass="48405">MIDMKQIRQNFDTVLAKLKTRGVDESKVFELRDLDETRRNLLVKVEEMKKERNEVSDQIAQMKREKQDASAVIEKMRLLGQEIKGLDEEVAVIDEKMKEIAVILPNLPADDVPVGADEDENVEVRRWGTPREFDFEPKPHWEIGEELGILDFERGAKVSGSRFLYYKGLGARLERAVYNFMLDEHAKEGYTEIIPPYLVNDKSMFGTGQFPKFKEDVFQIQNDNRDLTLIPTAEVPLTNYYAGEILEEKDLPIYFTALSPSFRSEAGSAGRDTRGLIRLHQFNKVEMVKFATEDTSFEELEKMTVNAQNILQKLGLPHRVITLCTGDMGFSAAKTYDVEVWIPAQDTYREISSCSNCVDFQAHRAMIRYRDENGKLHYVHTLNGSGLAVGRTVAAILENYQNEDGSVTIPEALVPYMGGVTKIEK</sequence>
<dbReference type="GO" id="GO:0005737">
    <property type="term" value="C:cytoplasm"/>
    <property type="evidence" value="ECO:0007669"/>
    <property type="project" value="UniProtKB-SubCell"/>
</dbReference>
<dbReference type="EC" id="6.1.1.11" evidence="12"/>
<dbReference type="AlphaFoldDB" id="K8Z801"/>
<evidence type="ECO:0000256" key="15">
    <source>
        <dbReference type="SAM" id="Coils"/>
    </source>
</evidence>
<comment type="subcellular location">
    <subcellularLocation>
        <location evidence="1 12">Cytoplasm</location>
    </subcellularLocation>
</comment>
<comment type="domain">
    <text evidence="12">Consists of two distinct domains, a catalytic core and a N-terminal extension that is involved in tRNA binding.</text>
</comment>
<feature type="binding site" evidence="12 13">
    <location>
        <position position="286"/>
    </location>
    <ligand>
        <name>L-serine</name>
        <dbReference type="ChEBI" id="CHEBI:33384"/>
    </ligand>
</feature>
<comment type="caution">
    <text evidence="17">The sequence shown here is derived from an EMBL/GenBank/DDBJ whole genome shotgun (WGS) entry which is preliminary data.</text>
</comment>
<dbReference type="InterPro" id="IPR033729">
    <property type="entry name" value="SerRS_core"/>
</dbReference>
<dbReference type="GO" id="GO:0005524">
    <property type="term" value="F:ATP binding"/>
    <property type="evidence" value="ECO:0007669"/>
    <property type="project" value="UniProtKB-UniRule"/>
</dbReference>
<evidence type="ECO:0000256" key="14">
    <source>
        <dbReference type="PIRSR" id="PIRSR001529-2"/>
    </source>
</evidence>
<feature type="binding site" evidence="13">
    <location>
        <position position="383"/>
    </location>
    <ligand>
        <name>L-serine</name>
        <dbReference type="ChEBI" id="CHEBI:33384"/>
    </ligand>
</feature>
<keyword evidence="9 12" id="KW-0030">Aminoacyl-tRNA synthetase</keyword>
<dbReference type="GO" id="GO:0016740">
    <property type="term" value="F:transferase activity"/>
    <property type="evidence" value="ECO:0007669"/>
    <property type="project" value="UniProtKB-ARBA"/>
</dbReference>
<evidence type="ECO:0000256" key="9">
    <source>
        <dbReference type="ARBA" id="ARBA00023146"/>
    </source>
</evidence>
<name>K8Z801_9ENTE</name>
<dbReference type="Pfam" id="PF02403">
    <property type="entry name" value="Seryl_tRNA_N"/>
    <property type="match status" value="1"/>
</dbReference>
<evidence type="ECO:0000256" key="11">
    <source>
        <dbReference type="ARBA" id="ARBA00048823"/>
    </source>
</evidence>
<feature type="binding site" evidence="13">
    <location>
        <position position="263"/>
    </location>
    <ligand>
        <name>L-serine</name>
        <dbReference type="ChEBI" id="CHEBI:33384"/>
    </ligand>
</feature>
<reference evidence="17 18" key="1">
    <citation type="journal article" date="2013" name="Genome Announc.">
        <title>Draft Genome Sequence of Catellicoccus marimammalium, a Novel Species Commonly Found in Gull Feces.</title>
        <authorList>
            <person name="Weigand M.R."/>
            <person name="Ryu H."/>
            <person name="Bozcek L."/>
            <person name="Konstantinidis K.T."/>
            <person name="Santo Domingo J.W."/>
        </authorList>
    </citation>
    <scope>NUCLEOTIDE SEQUENCE [LARGE SCALE GENOMIC DNA]</scope>
    <source>
        <strain evidence="17 18">M35/04/3</strain>
    </source>
</reference>
<dbReference type="InterPro" id="IPR002317">
    <property type="entry name" value="Ser-tRNA-ligase_type_1"/>
</dbReference>
<comment type="similarity">
    <text evidence="3 12">Belongs to the class-II aminoacyl-tRNA synthetase family. Type-1 seryl-tRNA synthetase subfamily.</text>
</comment>
<dbReference type="CDD" id="cd00770">
    <property type="entry name" value="SerRS_core"/>
    <property type="match status" value="1"/>
</dbReference>
<dbReference type="GO" id="GO:0140096">
    <property type="term" value="F:catalytic activity, acting on a protein"/>
    <property type="evidence" value="ECO:0007669"/>
    <property type="project" value="UniProtKB-ARBA"/>
</dbReference>
<dbReference type="Gene3D" id="1.10.287.40">
    <property type="entry name" value="Serine-tRNA synthetase, tRNA binding domain"/>
    <property type="match status" value="1"/>
</dbReference>
<dbReference type="PANTHER" id="PTHR43697:SF1">
    <property type="entry name" value="SERINE--TRNA LIGASE"/>
    <property type="match status" value="1"/>
</dbReference>
<feature type="domain" description="Aminoacyl-transfer RNA synthetases class-II family profile" evidence="16">
    <location>
        <begin position="172"/>
        <end position="410"/>
    </location>
</feature>
<evidence type="ECO:0000256" key="5">
    <source>
        <dbReference type="ARBA" id="ARBA00022598"/>
    </source>
</evidence>
<dbReference type="SUPFAM" id="SSF55681">
    <property type="entry name" value="Class II aaRS and biotin synthetases"/>
    <property type="match status" value="1"/>
</dbReference>
<dbReference type="PIRSF" id="PIRSF001529">
    <property type="entry name" value="Ser-tRNA-synth_IIa"/>
    <property type="match status" value="1"/>
</dbReference>
<dbReference type="Gene3D" id="3.30.930.10">
    <property type="entry name" value="Bira Bifunctional Protein, Domain 2"/>
    <property type="match status" value="1"/>
</dbReference>
<comment type="caution">
    <text evidence="12">Lacks conserved residue(s) required for the propagation of feature annotation.</text>
</comment>
<gene>
    <name evidence="12" type="primary">serS</name>
    <name evidence="17" type="ORF">C683_0892</name>
</gene>
<dbReference type="Pfam" id="PF00587">
    <property type="entry name" value="tRNA-synt_2b"/>
    <property type="match status" value="1"/>
</dbReference>
<dbReference type="UniPathway" id="UPA00906">
    <property type="reaction ID" value="UER00895"/>
</dbReference>
<keyword evidence="7 12" id="KW-0067">ATP-binding</keyword>
<evidence type="ECO:0000256" key="10">
    <source>
        <dbReference type="ARBA" id="ARBA00047929"/>
    </source>
</evidence>
<evidence type="ECO:0000256" key="13">
    <source>
        <dbReference type="PIRSR" id="PIRSR001529-1"/>
    </source>
</evidence>
<dbReference type="InterPro" id="IPR006195">
    <property type="entry name" value="aa-tRNA-synth_II"/>
</dbReference>
<keyword evidence="8 12" id="KW-0648">Protein biosynthesis</keyword>
<dbReference type="RefSeq" id="WP_009490557.1">
    <property type="nucleotide sequence ID" value="NZ_AMYT01000019.1"/>
</dbReference>
<dbReference type="PROSITE" id="PS50862">
    <property type="entry name" value="AA_TRNA_LIGASE_II"/>
    <property type="match status" value="1"/>
</dbReference>
<dbReference type="SUPFAM" id="SSF46589">
    <property type="entry name" value="tRNA-binding arm"/>
    <property type="match status" value="1"/>
</dbReference>
<comment type="function">
    <text evidence="12">Catalyzes the attachment of serine to tRNA(Ser). Is also able to aminoacylate tRNA(Sec) with serine, to form the misacylated tRNA L-seryl-tRNA(Sec), which will be further converted into selenocysteinyl-tRNA(Sec).</text>
</comment>
<dbReference type="STRING" id="1234409.C683_0892"/>
<evidence type="ECO:0000259" key="16">
    <source>
        <dbReference type="PROSITE" id="PS50862"/>
    </source>
</evidence>
<organism evidence="17 18">
    <name type="scientific">Catellicoccus marimammalium M35/04/3</name>
    <dbReference type="NCBI Taxonomy" id="1234409"/>
    <lineage>
        <taxon>Bacteria</taxon>
        <taxon>Bacillati</taxon>
        <taxon>Bacillota</taxon>
        <taxon>Bacilli</taxon>
        <taxon>Lactobacillales</taxon>
        <taxon>Enterococcaceae</taxon>
        <taxon>Catellicoccus</taxon>
    </lineage>
</organism>
<evidence type="ECO:0000256" key="6">
    <source>
        <dbReference type="ARBA" id="ARBA00022741"/>
    </source>
</evidence>
<comment type="catalytic activity">
    <reaction evidence="10 12">
        <text>tRNA(Sec) + L-serine + ATP = L-seryl-tRNA(Sec) + AMP + diphosphate + H(+)</text>
        <dbReference type="Rhea" id="RHEA:42580"/>
        <dbReference type="Rhea" id="RHEA-COMP:9742"/>
        <dbReference type="Rhea" id="RHEA-COMP:10128"/>
        <dbReference type="ChEBI" id="CHEBI:15378"/>
        <dbReference type="ChEBI" id="CHEBI:30616"/>
        <dbReference type="ChEBI" id="CHEBI:33019"/>
        <dbReference type="ChEBI" id="CHEBI:33384"/>
        <dbReference type="ChEBI" id="CHEBI:78442"/>
        <dbReference type="ChEBI" id="CHEBI:78533"/>
        <dbReference type="ChEBI" id="CHEBI:456215"/>
        <dbReference type="EC" id="6.1.1.11"/>
    </reaction>
</comment>
<dbReference type="OrthoDB" id="9804647at2"/>
<keyword evidence="18" id="KW-1185">Reference proteome</keyword>
<comment type="subunit">
    <text evidence="12">Homodimer. The tRNA molecule binds across the dimer.</text>
</comment>
<keyword evidence="6 12" id="KW-0547">Nucleotide-binding</keyword>
<evidence type="ECO:0000313" key="18">
    <source>
        <dbReference type="Proteomes" id="UP000016057"/>
    </source>
</evidence>
<evidence type="ECO:0000256" key="7">
    <source>
        <dbReference type="ARBA" id="ARBA00022840"/>
    </source>
</evidence>
<dbReference type="PRINTS" id="PR00981">
    <property type="entry name" value="TRNASYNTHSER"/>
</dbReference>
<dbReference type="PATRIC" id="fig|1234409.3.peg.842"/>
<dbReference type="InterPro" id="IPR010978">
    <property type="entry name" value="tRNA-bd_arm"/>
</dbReference>
<dbReference type="HAMAP" id="MF_00176">
    <property type="entry name" value="Ser_tRNA_synth_type1"/>
    <property type="match status" value="1"/>
</dbReference>
<evidence type="ECO:0000256" key="12">
    <source>
        <dbReference type="HAMAP-Rule" id="MF_00176"/>
    </source>
</evidence>
<evidence type="ECO:0000313" key="17">
    <source>
        <dbReference type="EMBL" id="EKU27114.1"/>
    </source>
</evidence>